<feature type="compositionally biased region" description="Acidic residues" evidence="5">
    <location>
        <begin position="334"/>
        <end position="346"/>
    </location>
</feature>
<proteinExistence type="predicted"/>
<sequence>MAVKDKKKAKVAMGSISGTPHITQEKEKEKESSVMADSSGLLQTLQGHVEEVRALIQCGICVRPLYEPYTLACGHTFCYGCLTSWFSSGRSHKTCPDCRAQVKIQPAPAYLVRAIVQMFTSNAELLEKGETTAEHSKNQREEAEKLEADKASDNPNTGGLFQGCFKPKPHHLGPIFDADDGVTRCPNCAWELEEDECLNCGYHVEDGTIGDSEDFSDMTDEDDEDDDNEDDDDEEMDDDMTDYDGAWVDDYPHPLPFHVAAQLYDEAHDMMDHHHFHHHHHYPLHNHRFMPPVWLGNERFDPMGHMDASSMTHTSDNESEGEDDDNSEGSSSSSEDDDDEEMESFIDDGSIHYENSQDSEGGYNTDHSTVVGDRSDDIHPGIYPESTTSEDSDGPPFPEFRIRSDDEVEDEEDEEEDEPIRPAPIRRPGQTAFYRSNPISRGSSRAALNPSSGFQNHSVNGSSSRRLGLSRSHTSAHPLPQAHGRSAAGTSTNRGGFRNPRNITIPDSPSVGTSATNAITVDDDSEDEMPVPATRRSRNNRR</sequence>
<dbReference type="GO" id="GO:0008270">
    <property type="term" value="F:zinc ion binding"/>
    <property type="evidence" value="ECO:0007669"/>
    <property type="project" value="UniProtKB-KW"/>
</dbReference>
<dbReference type="EMBL" id="DF933835">
    <property type="protein sequence ID" value="GAM40451.1"/>
    <property type="molecule type" value="Genomic_DNA"/>
</dbReference>
<dbReference type="GO" id="GO:0043161">
    <property type="term" value="P:proteasome-mediated ubiquitin-dependent protein catabolic process"/>
    <property type="evidence" value="ECO:0007669"/>
    <property type="project" value="TreeGrafter"/>
</dbReference>
<feature type="region of interest" description="Disordered" evidence="5">
    <location>
        <begin position="129"/>
        <end position="155"/>
    </location>
</feature>
<dbReference type="CDD" id="cd16568">
    <property type="entry name" value="RING-HC_ScPSH1-like"/>
    <property type="match status" value="1"/>
</dbReference>
<feature type="region of interest" description="Disordered" evidence="5">
    <location>
        <begin position="1"/>
        <end position="32"/>
    </location>
</feature>
<evidence type="ECO:0000313" key="7">
    <source>
        <dbReference type="EMBL" id="GAM40451.1"/>
    </source>
</evidence>
<comment type="caution">
    <text evidence="7">The sequence shown here is derived from an EMBL/GenBank/DDBJ whole genome shotgun (WGS) entry which is preliminary data.</text>
</comment>
<dbReference type="SMART" id="SM00184">
    <property type="entry name" value="RING"/>
    <property type="match status" value="1"/>
</dbReference>
<dbReference type="GO" id="GO:0061630">
    <property type="term" value="F:ubiquitin protein ligase activity"/>
    <property type="evidence" value="ECO:0007669"/>
    <property type="project" value="TreeGrafter"/>
</dbReference>
<feature type="compositionally biased region" description="Low complexity" evidence="5">
    <location>
        <begin position="461"/>
        <end position="472"/>
    </location>
</feature>
<feature type="compositionally biased region" description="Polar residues" evidence="5">
    <location>
        <begin position="449"/>
        <end position="460"/>
    </location>
</feature>
<dbReference type="PROSITE" id="PS00518">
    <property type="entry name" value="ZF_RING_1"/>
    <property type="match status" value="1"/>
</dbReference>
<dbReference type="Proteomes" id="UP000053095">
    <property type="component" value="Unassembled WGS sequence"/>
</dbReference>
<feature type="compositionally biased region" description="Polar residues" evidence="5">
    <location>
        <begin position="433"/>
        <end position="443"/>
    </location>
</feature>
<dbReference type="Gene3D" id="3.30.40.10">
    <property type="entry name" value="Zinc/RING finger domain, C3HC4 (zinc finger)"/>
    <property type="match status" value="1"/>
</dbReference>
<keyword evidence="3" id="KW-0862">Zinc</keyword>
<evidence type="ECO:0000256" key="3">
    <source>
        <dbReference type="ARBA" id="ARBA00022833"/>
    </source>
</evidence>
<dbReference type="Pfam" id="PF00097">
    <property type="entry name" value="zf-C3HC4"/>
    <property type="match status" value="1"/>
</dbReference>
<feature type="compositionally biased region" description="Basic and acidic residues" evidence="5">
    <location>
        <begin position="23"/>
        <end position="32"/>
    </location>
</feature>
<dbReference type="GO" id="GO:0005634">
    <property type="term" value="C:nucleus"/>
    <property type="evidence" value="ECO:0007669"/>
    <property type="project" value="TreeGrafter"/>
</dbReference>
<feature type="region of interest" description="Disordered" evidence="5">
    <location>
        <begin position="209"/>
        <end position="241"/>
    </location>
</feature>
<feature type="compositionally biased region" description="Acidic residues" evidence="5">
    <location>
        <begin position="406"/>
        <end position="418"/>
    </location>
</feature>
<feature type="compositionally biased region" description="Basic and acidic residues" evidence="5">
    <location>
        <begin position="129"/>
        <end position="152"/>
    </location>
</feature>
<evidence type="ECO:0000259" key="6">
    <source>
        <dbReference type="PROSITE" id="PS50089"/>
    </source>
</evidence>
<dbReference type="PANTHER" id="PTHR15898:SF13">
    <property type="entry name" value="BIFUNCTIONAL APOPTOSIS REGULATOR"/>
    <property type="match status" value="1"/>
</dbReference>
<dbReference type="PROSITE" id="PS50089">
    <property type="entry name" value="ZF_RING_2"/>
    <property type="match status" value="1"/>
</dbReference>
<keyword evidence="8" id="KW-1185">Reference proteome</keyword>
<feature type="region of interest" description="Disordered" evidence="5">
    <location>
        <begin position="305"/>
        <end position="542"/>
    </location>
</feature>
<feature type="domain" description="RING-type" evidence="6">
    <location>
        <begin position="58"/>
        <end position="99"/>
    </location>
</feature>
<evidence type="ECO:0000256" key="4">
    <source>
        <dbReference type="PROSITE-ProRule" id="PRU00175"/>
    </source>
</evidence>
<dbReference type="InterPro" id="IPR013083">
    <property type="entry name" value="Znf_RING/FYVE/PHD"/>
</dbReference>
<protein>
    <recommendedName>
        <fullName evidence="6">RING-type domain-containing protein</fullName>
    </recommendedName>
</protein>
<dbReference type="PANTHER" id="PTHR15898">
    <property type="entry name" value="BIFUNCTIONAL APOPTOSIS REGULATOR"/>
    <property type="match status" value="1"/>
</dbReference>
<keyword evidence="1" id="KW-0479">Metal-binding</keyword>
<feature type="compositionally biased region" description="Acidic residues" evidence="5">
    <location>
        <begin position="317"/>
        <end position="327"/>
    </location>
</feature>
<evidence type="ECO:0000256" key="5">
    <source>
        <dbReference type="SAM" id="MobiDB-lite"/>
    </source>
</evidence>
<name>A0A6N4SL53_TALPI</name>
<dbReference type="AlphaFoldDB" id="A0A6N4SL53"/>
<evidence type="ECO:0000256" key="1">
    <source>
        <dbReference type="ARBA" id="ARBA00022723"/>
    </source>
</evidence>
<feature type="compositionally biased region" description="Polar residues" evidence="5">
    <location>
        <begin position="501"/>
        <end position="519"/>
    </location>
</feature>
<feature type="compositionally biased region" description="Acidic residues" evidence="5">
    <location>
        <begin position="211"/>
        <end position="241"/>
    </location>
</feature>
<feature type="compositionally biased region" description="Basic residues" evidence="5">
    <location>
        <begin position="1"/>
        <end position="10"/>
    </location>
</feature>
<dbReference type="InterPro" id="IPR017907">
    <property type="entry name" value="Znf_RING_CS"/>
</dbReference>
<dbReference type="InterPro" id="IPR001841">
    <property type="entry name" value="Znf_RING"/>
</dbReference>
<evidence type="ECO:0000313" key="8">
    <source>
        <dbReference type="Proteomes" id="UP000053095"/>
    </source>
</evidence>
<evidence type="ECO:0000256" key="2">
    <source>
        <dbReference type="ARBA" id="ARBA00022771"/>
    </source>
</evidence>
<accession>A0A6N4SL53</accession>
<dbReference type="SUPFAM" id="SSF57850">
    <property type="entry name" value="RING/U-box"/>
    <property type="match status" value="1"/>
</dbReference>
<organism evidence="7 8">
    <name type="scientific">Talaromyces pinophilus</name>
    <name type="common">Penicillium pinophilum</name>
    <dbReference type="NCBI Taxonomy" id="128442"/>
    <lineage>
        <taxon>Eukaryota</taxon>
        <taxon>Fungi</taxon>
        <taxon>Dikarya</taxon>
        <taxon>Ascomycota</taxon>
        <taxon>Pezizomycotina</taxon>
        <taxon>Eurotiomycetes</taxon>
        <taxon>Eurotiomycetidae</taxon>
        <taxon>Eurotiales</taxon>
        <taxon>Trichocomaceae</taxon>
        <taxon>Talaromyces</taxon>
        <taxon>Talaromyces sect. Talaromyces</taxon>
    </lineage>
</organism>
<dbReference type="InterPro" id="IPR018957">
    <property type="entry name" value="Znf_C3HC4_RING-type"/>
</dbReference>
<reference evidence="8" key="1">
    <citation type="journal article" date="2015" name="Genome Announc.">
        <title>Draft genome sequence of Talaromyces cellulolyticus strain Y-94, a source of lignocellulosic biomass-degrading enzymes.</title>
        <authorList>
            <person name="Fujii T."/>
            <person name="Koike H."/>
            <person name="Sawayama S."/>
            <person name="Yano S."/>
            <person name="Inoue H."/>
        </authorList>
    </citation>
    <scope>NUCLEOTIDE SEQUENCE [LARGE SCALE GENOMIC DNA]</scope>
    <source>
        <strain evidence="8">Y-94</strain>
    </source>
</reference>
<gene>
    <name evidence="7" type="ORF">TCE0_039f12811</name>
</gene>
<keyword evidence="2 4" id="KW-0863">Zinc-finger</keyword>